<gene>
    <name evidence="13" type="ORF">BJ508DRAFT_371494</name>
</gene>
<dbReference type="GO" id="GO:0005576">
    <property type="term" value="C:extracellular region"/>
    <property type="evidence" value="ECO:0007669"/>
    <property type="project" value="UniProtKB-SubCell"/>
</dbReference>
<dbReference type="EC" id="3.1.1.11" evidence="4 11"/>
<feature type="domain" description="Pectinesterase catalytic" evidence="12">
    <location>
        <begin position="32"/>
        <end position="307"/>
    </location>
</feature>
<evidence type="ECO:0000256" key="7">
    <source>
        <dbReference type="ARBA" id="ARBA00022801"/>
    </source>
</evidence>
<dbReference type="InterPro" id="IPR011050">
    <property type="entry name" value="Pectin_lyase_fold/virulence"/>
</dbReference>
<feature type="chain" id="PRO_5017850541" description="Pectinesterase" evidence="11">
    <location>
        <begin position="20"/>
        <end position="331"/>
    </location>
</feature>
<evidence type="ECO:0000256" key="3">
    <source>
        <dbReference type="ARBA" id="ARBA00008891"/>
    </source>
</evidence>
<keyword evidence="5 11" id="KW-0964">Secreted</keyword>
<keyword evidence="8 11" id="KW-0063">Aspartyl esterase</keyword>
<evidence type="ECO:0000256" key="10">
    <source>
        <dbReference type="PROSITE-ProRule" id="PRU10040"/>
    </source>
</evidence>
<evidence type="ECO:0000256" key="8">
    <source>
        <dbReference type="ARBA" id="ARBA00023085"/>
    </source>
</evidence>
<sequence>MKFLTFILGLSSLQAIVNAASRTSPPSGCAVVSKTPSNGQFNTVQAAVNSLSTSSSGAQCIFIYPGTYNEQVYVSRRSASSFTIYGSTSDTSTYKSNTVTITQGLSQDNVSGNDLTATLRAWANNMKVYNINLANTRGKGSQALAVSAQGDRQGYYGVKFTGYQDTILANEGYQVYARCYVDGATDFIFGQRARAWFEKIDIRIKGAGYITANGRDSEANTSYYIINNSNVAVASGHSVAKGSVYLGRPWRNWSRVVFQNTVLSDVINPAGWIQWSSSTPNTDKVYYREFCNSGAGASGTRAKFAGYLGAANPITLLFGNSYTSWVDTSYL</sequence>
<dbReference type="AlphaFoldDB" id="A0A3N4IPZ8"/>
<dbReference type="InterPro" id="IPR000070">
    <property type="entry name" value="Pectinesterase_cat"/>
</dbReference>
<accession>A0A3N4IPZ8</accession>
<keyword evidence="11" id="KW-0961">Cell wall biogenesis/degradation</keyword>
<comment type="subcellular location">
    <subcellularLocation>
        <location evidence="1 11">Secreted</location>
    </subcellularLocation>
</comment>
<feature type="signal peptide" evidence="11">
    <location>
        <begin position="1"/>
        <end position="19"/>
    </location>
</feature>
<keyword evidence="6 11" id="KW-0732">Signal</keyword>
<dbReference type="OrthoDB" id="2019149at2759"/>
<dbReference type="EMBL" id="ML119645">
    <property type="protein sequence ID" value="RPA88009.1"/>
    <property type="molecule type" value="Genomic_DNA"/>
</dbReference>
<organism evidence="13 14">
    <name type="scientific">Ascobolus immersus RN42</name>
    <dbReference type="NCBI Taxonomy" id="1160509"/>
    <lineage>
        <taxon>Eukaryota</taxon>
        <taxon>Fungi</taxon>
        <taxon>Dikarya</taxon>
        <taxon>Ascomycota</taxon>
        <taxon>Pezizomycotina</taxon>
        <taxon>Pezizomycetes</taxon>
        <taxon>Pezizales</taxon>
        <taxon>Ascobolaceae</taxon>
        <taxon>Ascobolus</taxon>
    </lineage>
</organism>
<reference evidence="13 14" key="1">
    <citation type="journal article" date="2018" name="Nat. Ecol. Evol.">
        <title>Pezizomycetes genomes reveal the molecular basis of ectomycorrhizal truffle lifestyle.</title>
        <authorList>
            <person name="Murat C."/>
            <person name="Payen T."/>
            <person name="Noel B."/>
            <person name="Kuo A."/>
            <person name="Morin E."/>
            <person name="Chen J."/>
            <person name="Kohler A."/>
            <person name="Krizsan K."/>
            <person name="Balestrini R."/>
            <person name="Da Silva C."/>
            <person name="Montanini B."/>
            <person name="Hainaut M."/>
            <person name="Levati E."/>
            <person name="Barry K.W."/>
            <person name="Belfiori B."/>
            <person name="Cichocki N."/>
            <person name="Clum A."/>
            <person name="Dockter R.B."/>
            <person name="Fauchery L."/>
            <person name="Guy J."/>
            <person name="Iotti M."/>
            <person name="Le Tacon F."/>
            <person name="Lindquist E.A."/>
            <person name="Lipzen A."/>
            <person name="Malagnac F."/>
            <person name="Mello A."/>
            <person name="Molinier V."/>
            <person name="Miyauchi S."/>
            <person name="Poulain J."/>
            <person name="Riccioni C."/>
            <person name="Rubini A."/>
            <person name="Sitrit Y."/>
            <person name="Splivallo R."/>
            <person name="Traeger S."/>
            <person name="Wang M."/>
            <person name="Zifcakova L."/>
            <person name="Wipf D."/>
            <person name="Zambonelli A."/>
            <person name="Paolocci F."/>
            <person name="Nowrousian M."/>
            <person name="Ottonello S."/>
            <person name="Baldrian P."/>
            <person name="Spatafora J.W."/>
            <person name="Henrissat B."/>
            <person name="Nagy L.G."/>
            <person name="Aury J.M."/>
            <person name="Wincker P."/>
            <person name="Grigoriev I.V."/>
            <person name="Bonfante P."/>
            <person name="Martin F.M."/>
        </authorList>
    </citation>
    <scope>NUCLEOTIDE SEQUENCE [LARGE SCALE GENOMIC DNA]</scope>
    <source>
        <strain evidence="13 14">RN42</strain>
    </source>
</reference>
<feature type="active site" evidence="10">
    <location>
        <position position="186"/>
    </location>
</feature>
<dbReference type="PANTHER" id="PTHR31321">
    <property type="entry name" value="ACYL-COA THIOESTER HYDROLASE YBHC-RELATED"/>
    <property type="match status" value="1"/>
</dbReference>
<evidence type="ECO:0000256" key="6">
    <source>
        <dbReference type="ARBA" id="ARBA00022729"/>
    </source>
</evidence>
<dbReference type="SUPFAM" id="SSF51126">
    <property type="entry name" value="Pectin lyase-like"/>
    <property type="match status" value="1"/>
</dbReference>
<evidence type="ECO:0000256" key="5">
    <source>
        <dbReference type="ARBA" id="ARBA00022525"/>
    </source>
</evidence>
<dbReference type="PANTHER" id="PTHR31321:SF127">
    <property type="entry name" value="PECTINESTERASE"/>
    <property type="match status" value="1"/>
</dbReference>
<evidence type="ECO:0000256" key="2">
    <source>
        <dbReference type="ARBA" id="ARBA00005184"/>
    </source>
</evidence>
<dbReference type="InterPro" id="IPR033131">
    <property type="entry name" value="Pectinesterase_Asp_AS"/>
</dbReference>
<proteinExistence type="inferred from homology"/>
<dbReference type="Gene3D" id="2.160.20.10">
    <property type="entry name" value="Single-stranded right-handed beta-helix, Pectin lyase-like"/>
    <property type="match status" value="1"/>
</dbReference>
<evidence type="ECO:0000256" key="1">
    <source>
        <dbReference type="ARBA" id="ARBA00004613"/>
    </source>
</evidence>
<evidence type="ECO:0000256" key="4">
    <source>
        <dbReference type="ARBA" id="ARBA00013229"/>
    </source>
</evidence>
<keyword evidence="7 11" id="KW-0378">Hydrolase</keyword>
<dbReference type="Pfam" id="PF01095">
    <property type="entry name" value="Pectinesterase"/>
    <property type="match status" value="1"/>
</dbReference>
<evidence type="ECO:0000313" key="13">
    <source>
        <dbReference type="EMBL" id="RPA88009.1"/>
    </source>
</evidence>
<dbReference type="PROSITE" id="PS00503">
    <property type="entry name" value="PECTINESTERASE_2"/>
    <property type="match status" value="1"/>
</dbReference>
<dbReference type="InterPro" id="IPR012334">
    <property type="entry name" value="Pectin_lyas_fold"/>
</dbReference>
<keyword evidence="14" id="KW-1185">Reference proteome</keyword>
<dbReference type="GO" id="GO:0030599">
    <property type="term" value="F:pectinesterase activity"/>
    <property type="evidence" value="ECO:0007669"/>
    <property type="project" value="UniProtKB-UniRule"/>
</dbReference>
<dbReference type="Proteomes" id="UP000275078">
    <property type="component" value="Unassembled WGS sequence"/>
</dbReference>
<evidence type="ECO:0000313" key="14">
    <source>
        <dbReference type="Proteomes" id="UP000275078"/>
    </source>
</evidence>
<dbReference type="GO" id="GO:0045490">
    <property type="term" value="P:pectin catabolic process"/>
    <property type="evidence" value="ECO:0007669"/>
    <property type="project" value="UniProtKB-UniRule"/>
</dbReference>
<dbReference type="STRING" id="1160509.A0A3N4IPZ8"/>
<comment type="catalytic activity">
    <reaction evidence="9 11">
        <text>[(1-&gt;4)-alpha-D-galacturonosyl methyl ester](n) + n H2O = [(1-&gt;4)-alpha-D-galacturonosyl](n) + n methanol + n H(+)</text>
        <dbReference type="Rhea" id="RHEA:22380"/>
        <dbReference type="Rhea" id="RHEA-COMP:14570"/>
        <dbReference type="Rhea" id="RHEA-COMP:14573"/>
        <dbReference type="ChEBI" id="CHEBI:15377"/>
        <dbReference type="ChEBI" id="CHEBI:15378"/>
        <dbReference type="ChEBI" id="CHEBI:17790"/>
        <dbReference type="ChEBI" id="CHEBI:140522"/>
        <dbReference type="ChEBI" id="CHEBI:140523"/>
        <dbReference type="EC" id="3.1.1.11"/>
    </reaction>
</comment>
<comment type="pathway">
    <text evidence="2 11">Glycan metabolism; pectin degradation; 2-dehydro-3-deoxy-D-gluconate from pectin: step 1/5.</text>
</comment>
<name>A0A3N4IPZ8_ASCIM</name>
<dbReference type="FunFam" id="2.160.20.10:FF:000014">
    <property type="entry name" value="Pectinesterase"/>
    <property type="match status" value="1"/>
</dbReference>
<evidence type="ECO:0000259" key="12">
    <source>
        <dbReference type="Pfam" id="PF01095"/>
    </source>
</evidence>
<dbReference type="GO" id="GO:0042545">
    <property type="term" value="P:cell wall modification"/>
    <property type="evidence" value="ECO:0007669"/>
    <property type="project" value="UniProtKB-UniRule"/>
</dbReference>
<evidence type="ECO:0000256" key="11">
    <source>
        <dbReference type="RuleBase" id="RU000589"/>
    </source>
</evidence>
<evidence type="ECO:0000256" key="9">
    <source>
        <dbReference type="ARBA" id="ARBA00047928"/>
    </source>
</evidence>
<comment type="similarity">
    <text evidence="3">Belongs to the pectinesterase family.</text>
</comment>
<protein>
    <recommendedName>
        <fullName evidence="4 11">Pectinesterase</fullName>
        <ecNumber evidence="4 11">3.1.1.11</ecNumber>
    </recommendedName>
</protein>
<comment type="function">
    <text evidence="11">Involved in maceration and soft-rotting of plant tissue.</text>
</comment>
<dbReference type="UniPathway" id="UPA00545">
    <property type="reaction ID" value="UER00823"/>
</dbReference>